<dbReference type="PANTHER" id="PTHR43080:SF2">
    <property type="entry name" value="CBS DOMAIN-CONTAINING PROTEIN"/>
    <property type="match status" value="1"/>
</dbReference>
<reference evidence="4" key="1">
    <citation type="journal article" date="2020" name="ISME J.">
        <title>Gammaproteobacteria mediating utilization of methyl-, sulfur- and petroleum organic compounds in deep ocean hydrothermal plumes.</title>
        <authorList>
            <person name="Zhou Z."/>
            <person name="Liu Y."/>
            <person name="Pan J."/>
            <person name="Cron B.R."/>
            <person name="Toner B.M."/>
            <person name="Anantharaman K."/>
            <person name="Breier J.A."/>
            <person name="Dick G.J."/>
            <person name="Li M."/>
        </authorList>
    </citation>
    <scope>NUCLEOTIDE SEQUENCE</scope>
    <source>
        <strain evidence="4">SZUA-1476</strain>
    </source>
</reference>
<dbReference type="SUPFAM" id="SSF54631">
    <property type="entry name" value="CBS-domain pair"/>
    <property type="match status" value="2"/>
</dbReference>
<proteinExistence type="predicted"/>
<dbReference type="PANTHER" id="PTHR43080">
    <property type="entry name" value="CBS DOMAIN-CONTAINING PROTEIN CBSX3, MITOCHONDRIAL"/>
    <property type="match status" value="1"/>
</dbReference>
<evidence type="ECO:0000259" key="3">
    <source>
        <dbReference type="PROSITE" id="PS51371"/>
    </source>
</evidence>
<feature type="domain" description="CBS" evidence="3">
    <location>
        <begin position="228"/>
        <end position="282"/>
    </location>
</feature>
<evidence type="ECO:0000313" key="5">
    <source>
        <dbReference type="Proteomes" id="UP000653692"/>
    </source>
</evidence>
<dbReference type="Proteomes" id="UP000653692">
    <property type="component" value="Unassembled WGS sequence"/>
</dbReference>
<keyword evidence="1 2" id="KW-0129">CBS domain</keyword>
<feature type="domain" description="CBS" evidence="3">
    <location>
        <begin position="7"/>
        <end position="65"/>
    </location>
</feature>
<dbReference type="AlphaFoldDB" id="A0A833E424"/>
<dbReference type="InterPro" id="IPR000644">
    <property type="entry name" value="CBS_dom"/>
</dbReference>
<dbReference type="InterPro" id="IPR046342">
    <property type="entry name" value="CBS_dom_sf"/>
</dbReference>
<organism evidence="4 5">
    <name type="scientific">Thermococcus paralvinellae</name>
    <dbReference type="NCBI Taxonomy" id="582419"/>
    <lineage>
        <taxon>Archaea</taxon>
        <taxon>Methanobacteriati</taxon>
        <taxon>Methanobacteriota</taxon>
        <taxon>Thermococci</taxon>
        <taxon>Thermococcales</taxon>
        <taxon>Thermococcaceae</taxon>
        <taxon>Thermococcus</taxon>
    </lineage>
</organism>
<sequence>MKVKSIMTPNPVVIELPATRSYALELFKKHNVRSFPVVRRGTKELVGIVSIKGVLVNPDEDQLAMLVKRDVPVVKPTDDLKKAVRLMLEYDYRRVIVVDDDGKVIGILTVGDIIRRYLAKNEKYKAIKIEPYYQRYVSVVWKGTPLKAALKALLLSNAMAIPVLDDDGNLIGIVDETDLLKDSEVVRVMKSSALAASSEEEWILESNPILLFEKAELQLPKKPVEEIMTKNLIIATPHMSVYDVANKMAKYRIEQLPVIKGEGDLVGLIRDMDLIKVIVNRK</sequence>
<evidence type="ECO:0000256" key="1">
    <source>
        <dbReference type="ARBA" id="ARBA00023122"/>
    </source>
</evidence>
<dbReference type="InterPro" id="IPR051257">
    <property type="entry name" value="Diverse_CBS-Domain"/>
</dbReference>
<feature type="domain" description="CBS" evidence="3">
    <location>
        <begin position="133"/>
        <end position="191"/>
    </location>
</feature>
<evidence type="ECO:0000256" key="2">
    <source>
        <dbReference type="PROSITE-ProRule" id="PRU00703"/>
    </source>
</evidence>
<dbReference type="Pfam" id="PF00571">
    <property type="entry name" value="CBS"/>
    <property type="match status" value="4"/>
</dbReference>
<comment type="caution">
    <text evidence="4">The sequence shown here is derived from an EMBL/GenBank/DDBJ whole genome shotgun (WGS) entry which is preliminary data.</text>
</comment>
<dbReference type="PROSITE" id="PS51371">
    <property type="entry name" value="CBS"/>
    <property type="match status" value="4"/>
</dbReference>
<accession>A0A833E424</accession>
<dbReference type="SMART" id="SM00116">
    <property type="entry name" value="CBS"/>
    <property type="match status" value="4"/>
</dbReference>
<dbReference type="Gene3D" id="3.10.580.10">
    <property type="entry name" value="CBS-domain"/>
    <property type="match status" value="2"/>
</dbReference>
<dbReference type="EMBL" id="DQUR01000151">
    <property type="protein sequence ID" value="HIP89184.1"/>
    <property type="molecule type" value="Genomic_DNA"/>
</dbReference>
<feature type="domain" description="CBS" evidence="3">
    <location>
        <begin position="67"/>
        <end position="123"/>
    </location>
</feature>
<evidence type="ECO:0000313" key="4">
    <source>
        <dbReference type="EMBL" id="HIP89184.1"/>
    </source>
</evidence>
<name>A0A833E424_9EURY</name>
<protein>
    <submittedName>
        <fullName evidence="4">CBS domain-containing protein</fullName>
    </submittedName>
</protein>
<gene>
    <name evidence="4" type="ORF">EYH24_04440</name>
</gene>